<gene>
    <name evidence="2" type="ORF">CR513_42244</name>
</gene>
<organism evidence="2 3">
    <name type="scientific">Mucuna pruriens</name>
    <name type="common">Velvet bean</name>
    <name type="synonym">Dolichos pruriens</name>
    <dbReference type="NCBI Taxonomy" id="157652"/>
    <lineage>
        <taxon>Eukaryota</taxon>
        <taxon>Viridiplantae</taxon>
        <taxon>Streptophyta</taxon>
        <taxon>Embryophyta</taxon>
        <taxon>Tracheophyta</taxon>
        <taxon>Spermatophyta</taxon>
        <taxon>Magnoliopsida</taxon>
        <taxon>eudicotyledons</taxon>
        <taxon>Gunneridae</taxon>
        <taxon>Pentapetalae</taxon>
        <taxon>rosids</taxon>
        <taxon>fabids</taxon>
        <taxon>Fabales</taxon>
        <taxon>Fabaceae</taxon>
        <taxon>Papilionoideae</taxon>
        <taxon>50 kb inversion clade</taxon>
        <taxon>NPAAA clade</taxon>
        <taxon>indigoferoid/millettioid clade</taxon>
        <taxon>Phaseoleae</taxon>
        <taxon>Mucuna</taxon>
    </lineage>
</organism>
<feature type="region of interest" description="Disordered" evidence="1">
    <location>
        <begin position="1"/>
        <end position="24"/>
    </location>
</feature>
<proteinExistence type="predicted"/>
<feature type="compositionally biased region" description="Basic and acidic residues" evidence="1">
    <location>
        <begin position="140"/>
        <end position="149"/>
    </location>
</feature>
<feature type="region of interest" description="Disordered" evidence="1">
    <location>
        <begin position="134"/>
        <end position="165"/>
    </location>
</feature>
<feature type="region of interest" description="Disordered" evidence="1">
    <location>
        <begin position="46"/>
        <end position="66"/>
    </location>
</feature>
<sequence>MGFTKKPSSKKKERRDQCCSSRVGARTVATPSAPYIPQCHSQVDARATNSTKLKTTSNTDPDPHDLHRVIVPTIRAKTRGSNSLEAPGASLSKNSKCDYHGGAIDLLGSGLLGFKDQGPNVQRNPFLTHKNVEINAISHDSSKRIEKTNRRQGKGSTTKRVVSPPSRLRTYNRQNKTDVASVMHIEGNGNPRPKPLIIHYNSASQAKASSRVDEPIAITRCHGGTRPKSKNPTLTRKDKAIEIPKKVVTEEEAQEFLK</sequence>
<dbReference type="EMBL" id="QJKJ01009133">
    <property type="protein sequence ID" value="RDX77593.1"/>
    <property type="molecule type" value="Genomic_DNA"/>
</dbReference>
<keyword evidence="3" id="KW-1185">Reference proteome</keyword>
<feature type="non-terminal residue" evidence="2">
    <location>
        <position position="1"/>
    </location>
</feature>
<dbReference type="Proteomes" id="UP000257109">
    <property type="component" value="Unassembled WGS sequence"/>
</dbReference>
<evidence type="ECO:0000313" key="2">
    <source>
        <dbReference type="EMBL" id="RDX77593.1"/>
    </source>
</evidence>
<evidence type="ECO:0000313" key="3">
    <source>
        <dbReference type="Proteomes" id="UP000257109"/>
    </source>
</evidence>
<feature type="compositionally biased region" description="Low complexity" evidence="1">
    <location>
        <begin position="48"/>
        <end position="59"/>
    </location>
</feature>
<protein>
    <submittedName>
        <fullName evidence="2">Uncharacterized protein</fullName>
    </submittedName>
</protein>
<name>A0A371FHJ4_MUCPR</name>
<accession>A0A371FHJ4</accession>
<evidence type="ECO:0000256" key="1">
    <source>
        <dbReference type="SAM" id="MobiDB-lite"/>
    </source>
</evidence>
<dbReference type="AlphaFoldDB" id="A0A371FHJ4"/>
<comment type="caution">
    <text evidence="2">The sequence shown here is derived from an EMBL/GenBank/DDBJ whole genome shotgun (WGS) entry which is preliminary data.</text>
</comment>
<reference evidence="2" key="1">
    <citation type="submission" date="2018-05" db="EMBL/GenBank/DDBJ databases">
        <title>Draft genome of Mucuna pruriens seed.</title>
        <authorList>
            <person name="Nnadi N.E."/>
            <person name="Vos R."/>
            <person name="Hasami M.H."/>
            <person name="Devisetty U.K."/>
            <person name="Aguiy J.C."/>
        </authorList>
    </citation>
    <scope>NUCLEOTIDE SEQUENCE [LARGE SCALE GENOMIC DNA]</scope>
    <source>
        <strain evidence="2">JCA_2017</strain>
    </source>
</reference>